<dbReference type="GO" id="GO:0005789">
    <property type="term" value="C:endoplasmic reticulum membrane"/>
    <property type="evidence" value="ECO:0007669"/>
    <property type="project" value="UniProtKB-SubCell"/>
</dbReference>
<comment type="similarity">
    <text evidence="4 11">Belongs to the ERG2 family.</text>
</comment>
<dbReference type="GO" id="GO:0005783">
    <property type="term" value="C:endoplasmic reticulum"/>
    <property type="evidence" value="ECO:0000318"/>
    <property type="project" value="GO_Central"/>
</dbReference>
<evidence type="ECO:0000256" key="7">
    <source>
        <dbReference type="ARBA" id="ARBA00022824"/>
    </source>
</evidence>
<dbReference type="PANTHER" id="PTHR10868:SF1">
    <property type="entry name" value="SIGMA NON-OPIOID INTRACELLULAR RECEPTOR 1"/>
    <property type="match status" value="1"/>
</dbReference>
<keyword evidence="13" id="KW-1185">Reference proteome</keyword>
<keyword evidence="7" id="KW-0256">Endoplasmic reticulum</keyword>
<dbReference type="GO" id="GO:0005637">
    <property type="term" value="C:nuclear inner membrane"/>
    <property type="evidence" value="ECO:0007669"/>
    <property type="project" value="UniProtKB-SubCell"/>
</dbReference>
<dbReference type="Pfam" id="PF04622">
    <property type="entry name" value="ERG2_Sigma1R"/>
    <property type="match status" value="1"/>
</dbReference>
<dbReference type="OMA" id="AMYVIHA"/>
<dbReference type="EnsemblMetazoa" id="XM_030979303">
    <property type="protein sequence ID" value="XP_030835163"/>
    <property type="gene ID" value="LOC578488"/>
</dbReference>
<comment type="subcellular location">
    <subcellularLocation>
        <location evidence="2">Endoplasmic reticulum membrane</location>
    </subcellularLocation>
    <subcellularLocation>
        <location evidence="1">Nucleus inner membrane</location>
    </subcellularLocation>
    <subcellularLocation>
        <location evidence="3">Nucleus outer membrane</location>
    </subcellularLocation>
</comment>
<evidence type="ECO:0000256" key="10">
    <source>
        <dbReference type="ARBA" id="ARBA00033467"/>
    </source>
</evidence>
<reference evidence="12" key="2">
    <citation type="submission" date="2021-01" db="UniProtKB">
        <authorList>
            <consortium name="EnsemblMetazoa"/>
        </authorList>
    </citation>
    <scope>IDENTIFICATION</scope>
</reference>
<dbReference type="InParanoid" id="A0A7M7SVY3"/>
<accession>A0A7M7SVY3</accession>
<evidence type="ECO:0000256" key="4">
    <source>
        <dbReference type="ARBA" id="ARBA00007141"/>
    </source>
</evidence>
<reference evidence="13" key="1">
    <citation type="submission" date="2015-02" db="EMBL/GenBank/DDBJ databases">
        <title>Genome sequencing for Strongylocentrotus purpuratus.</title>
        <authorList>
            <person name="Murali S."/>
            <person name="Liu Y."/>
            <person name="Vee V."/>
            <person name="English A."/>
            <person name="Wang M."/>
            <person name="Skinner E."/>
            <person name="Han Y."/>
            <person name="Muzny D.M."/>
            <person name="Worley K.C."/>
            <person name="Gibbs R.A."/>
        </authorList>
    </citation>
    <scope>NUCLEOTIDE SEQUENCE</scope>
</reference>
<dbReference type="GeneID" id="578488"/>
<dbReference type="AlphaFoldDB" id="A0A7M7SVY3"/>
<sequence length="210" mass="23870">MSKIFMLVLFGALIYGIHLWLNTKSYLFDDQTIARIAEKYFGLPHQDAFDKVGEVLRERYPGHILPKEREEWIFVNAGGWMGAMCLVHASLTEYILFFGTAVDTSGHSGRYWANVSDTIMTGNFRQWKEGTTESEEYGPGVTLLHAWGEATSVQWTAGTWMVEYGRGFIPSTLPFAVSDTIFSTQDFYTLYRVVRIYGEALFQELLCALG</sequence>
<dbReference type="RefSeq" id="XP_030835163.1">
    <property type="nucleotide sequence ID" value="XM_030979303.1"/>
</dbReference>
<evidence type="ECO:0000256" key="9">
    <source>
        <dbReference type="ARBA" id="ARBA00023136"/>
    </source>
</evidence>
<dbReference type="OrthoDB" id="347124at2759"/>
<organism evidence="12 13">
    <name type="scientific">Strongylocentrotus purpuratus</name>
    <name type="common">Purple sea urchin</name>
    <dbReference type="NCBI Taxonomy" id="7668"/>
    <lineage>
        <taxon>Eukaryota</taxon>
        <taxon>Metazoa</taxon>
        <taxon>Echinodermata</taxon>
        <taxon>Eleutherozoa</taxon>
        <taxon>Echinozoa</taxon>
        <taxon>Echinoidea</taxon>
        <taxon>Euechinoidea</taxon>
        <taxon>Echinacea</taxon>
        <taxon>Camarodonta</taxon>
        <taxon>Echinidea</taxon>
        <taxon>Strongylocentrotidae</taxon>
        <taxon>Strongylocentrotus</taxon>
    </lineage>
</organism>
<evidence type="ECO:0000313" key="13">
    <source>
        <dbReference type="Proteomes" id="UP000007110"/>
    </source>
</evidence>
<evidence type="ECO:0000256" key="1">
    <source>
        <dbReference type="ARBA" id="ARBA00004540"/>
    </source>
</evidence>
<dbReference type="Proteomes" id="UP000007110">
    <property type="component" value="Unassembled WGS sequence"/>
</dbReference>
<protein>
    <recommendedName>
        <fullName evidence="5">Sigma non-opioid intracellular receptor 1</fullName>
    </recommendedName>
    <alternativeName>
        <fullName evidence="10">Sigma 1-type opioid receptor</fullName>
    </alternativeName>
</protein>
<keyword evidence="6" id="KW-0812">Transmembrane</keyword>
<proteinExistence type="inferred from homology"/>
<dbReference type="GO" id="GO:0005640">
    <property type="term" value="C:nuclear outer membrane"/>
    <property type="evidence" value="ECO:0007669"/>
    <property type="project" value="UniProtKB-SubCell"/>
</dbReference>
<evidence type="ECO:0000256" key="6">
    <source>
        <dbReference type="ARBA" id="ARBA00022692"/>
    </source>
</evidence>
<evidence type="ECO:0000313" key="12">
    <source>
        <dbReference type="EnsemblMetazoa" id="XP_030835163"/>
    </source>
</evidence>
<evidence type="ECO:0000256" key="11">
    <source>
        <dbReference type="RuleBase" id="RU368083"/>
    </source>
</evidence>
<name>A0A7M7SVY3_STRPU</name>
<keyword evidence="8" id="KW-1133">Transmembrane helix</keyword>
<dbReference type="InterPro" id="IPR006716">
    <property type="entry name" value="ERG2_sigma1_rcpt-like"/>
</dbReference>
<dbReference type="FunCoup" id="A0A7M7SVY3">
    <property type="interactions" value="449"/>
</dbReference>
<evidence type="ECO:0000256" key="8">
    <source>
        <dbReference type="ARBA" id="ARBA00022989"/>
    </source>
</evidence>
<dbReference type="KEGG" id="spu:578488"/>
<evidence type="ECO:0000256" key="3">
    <source>
        <dbReference type="ARBA" id="ARBA00004649"/>
    </source>
</evidence>
<dbReference type="PANTHER" id="PTHR10868">
    <property type="entry name" value="SIGMA 1-TYPE OPIOID RECEPTOR-RELATED"/>
    <property type="match status" value="1"/>
</dbReference>
<evidence type="ECO:0000256" key="2">
    <source>
        <dbReference type="ARBA" id="ARBA00004586"/>
    </source>
</evidence>
<keyword evidence="9" id="KW-0472">Membrane</keyword>
<evidence type="ECO:0000256" key="5">
    <source>
        <dbReference type="ARBA" id="ARBA00020208"/>
    </source>
</evidence>